<keyword evidence="3" id="KW-1185">Reference proteome</keyword>
<proteinExistence type="predicted"/>
<feature type="region of interest" description="Disordered" evidence="1">
    <location>
        <begin position="158"/>
        <end position="215"/>
    </location>
</feature>
<gene>
    <name evidence="2" type="ORF">BCIN_13g04580</name>
</gene>
<dbReference type="Proteomes" id="UP000001798">
    <property type="component" value="Chromosome 13"/>
</dbReference>
<dbReference type="OrthoDB" id="3546926at2759"/>
<reference evidence="2 3" key="2">
    <citation type="journal article" date="2012" name="Eukaryot. Cell">
        <title>Genome update of Botrytis cinerea strains B05.10 and T4.</title>
        <authorList>
            <person name="Staats M."/>
            <person name="van Kan J.A."/>
        </authorList>
    </citation>
    <scope>NUCLEOTIDE SEQUENCE [LARGE SCALE GENOMIC DNA]</scope>
    <source>
        <strain evidence="2 3">B05.10</strain>
    </source>
</reference>
<name>A0A384K1H8_BOTFB</name>
<reference evidence="2 3" key="3">
    <citation type="journal article" date="2017" name="Mol. Plant Pathol.">
        <title>A gapless genome sequence of the fungus Botrytis cinerea.</title>
        <authorList>
            <person name="Van Kan J.A."/>
            <person name="Stassen J.H."/>
            <person name="Mosbach A."/>
            <person name="Van Der Lee T.A."/>
            <person name="Faino L."/>
            <person name="Farmer A.D."/>
            <person name="Papasotiriou D.G."/>
            <person name="Zhou S."/>
            <person name="Seidl M.F."/>
            <person name="Cottam E."/>
            <person name="Edel D."/>
            <person name="Hahn M."/>
            <person name="Schwartz D.C."/>
            <person name="Dietrich R.A."/>
            <person name="Widdison S."/>
            <person name="Scalliet G."/>
        </authorList>
    </citation>
    <scope>NUCLEOTIDE SEQUENCE [LARGE SCALE GENOMIC DNA]</scope>
    <source>
        <strain evidence="2 3">B05.10</strain>
    </source>
</reference>
<reference evidence="2 3" key="1">
    <citation type="journal article" date="2011" name="PLoS Genet.">
        <title>Genomic analysis of the necrotrophic fungal pathogens Sclerotinia sclerotiorum and Botrytis cinerea.</title>
        <authorList>
            <person name="Amselem J."/>
            <person name="Cuomo C.A."/>
            <person name="van Kan J.A."/>
            <person name="Viaud M."/>
            <person name="Benito E.P."/>
            <person name="Couloux A."/>
            <person name="Coutinho P.M."/>
            <person name="de Vries R.P."/>
            <person name="Dyer P.S."/>
            <person name="Fillinger S."/>
            <person name="Fournier E."/>
            <person name="Gout L."/>
            <person name="Hahn M."/>
            <person name="Kohn L."/>
            <person name="Lapalu N."/>
            <person name="Plummer K.M."/>
            <person name="Pradier J.M."/>
            <person name="Quevillon E."/>
            <person name="Sharon A."/>
            <person name="Simon A."/>
            <person name="ten Have A."/>
            <person name="Tudzynski B."/>
            <person name="Tudzynski P."/>
            <person name="Wincker P."/>
            <person name="Andrew M."/>
            <person name="Anthouard V."/>
            <person name="Beever R.E."/>
            <person name="Beffa R."/>
            <person name="Benoit I."/>
            <person name="Bouzid O."/>
            <person name="Brault B."/>
            <person name="Chen Z."/>
            <person name="Choquer M."/>
            <person name="Collemare J."/>
            <person name="Cotton P."/>
            <person name="Danchin E.G."/>
            <person name="Da Silva C."/>
            <person name="Gautier A."/>
            <person name="Giraud C."/>
            <person name="Giraud T."/>
            <person name="Gonzalez C."/>
            <person name="Grossetete S."/>
            <person name="Guldener U."/>
            <person name="Henrissat B."/>
            <person name="Howlett B.J."/>
            <person name="Kodira C."/>
            <person name="Kretschmer M."/>
            <person name="Lappartient A."/>
            <person name="Leroch M."/>
            <person name="Levis C."/>
            <person name="Mauceli E."/>
            <person name="Neuveglise C."/>
            <person name="Oeser B."/>
            <person name="Pearson M."/>
            <person name="Poulain J."/>
            <person name="Poussereau N."/>
            <person name="Quesneville H."/>
            <person name="Rascle C."/>
            <person name="Schumacher J."/>
            <person name="Segurens B."/>
            <person name="Sexton A."/>
            <person name="Silva E."/>
            <person name="Sirven C."/>
            <person name="Soanes D.M."/>
            <person name="Talbot N.J."/>
            <person name="Templeton M."/>
            <person name="Yandava C."/>
            <person name="Yarden O."/>
            <person name="Zeng Q."/>
            <person name="Rollins J.A."/>
            <person name="Lebrun M.H."/>
            <person name="Dickman M."/>
        </authorList>
    </citation>
    <scope>NUCLEOTIDE SEQUENCE [LARGE SCALE GENOMIC DNA]</scope>
    <source>
        <strain evidence="2 3">B05.10</strain>
    </source>
</reference>
<sequence>MEHRLTGGPQDHPNYNTTVTSARMGMGMLTSGYAPGSEPIAQPQNALNDPDYCEGCGTSTNGLSDWKKNHLHFHNECKLAYQSETCRFPKIPPPLPAQESDPNGDNTAFDNYYGDYDAYAGNTPLGAVSYDTREQSLYPQASSSAPRAEAYYPVTTTGIDHGGQYSSTIGGVSQDEHHYPTSSGTSQGRGRTTTAQNRGSGNRGYHGASSNSRRV</sequence>
<evidence type="ECO:0000313" key="2">
    <source>
        <dbReference type="EMBL" id="ATZ56622.1"/>
    </source>
</evidence>
<accession>A0A384K1H8</accession>
<evidence type="ECO:0000256" key="1">
    <source>
        <dbReference type="SAM" id="MobiDB-lite"/>
    </source>
</evidence>
<dbReference type="AlphaFoldDB" id="A0A384K1H8"/>
<dbReference type="GeneID" id="5428656"/>
<organism evidence="2 3">
    <name type="scientific">Botryotinia fuckeliana (strain B05.10)</name>
    <name type="common">Noble rot fungus</name>
    <name type="synonym">Botrytis cinerea</name>
    <dbReference type="NCBI Taxonomy" id="332648"/>
    <lineage>
        <taxon>Eukaryota</taxon>
        <taxon>Fungi</taxon>
        <taxon>Dikarya</taxon>
        <taxon>Ascomycota</taxon>
        <taxon>Pezizomycotina</taxon>
        <taxon>Leotiomycetes</taxon>
        <taxon>Helotiales</taxon>
        <taxon>Sclerotiniaceae</taxon>
        <taxon>Botrytis</taxon>
    </lineage>
</organism>
<dbReference type="KEGG" id="bfu:BCIN_13g04580"/>
<dbReference type="EMBL" id="CP009817">
    <property type="protein sequence ID" value="ATZ56622.1"/>
    <property type="molecule type" value="Genomic_DNA"/>
</dbReference>
<evidence type="ECO:0000313" key="3">
    <source>
        <dbReference type="Proteomes" id="UP000001798"/>
    </source>
</evidence>
<dbReference type="VEuPathDB" id="FungiDB:Bcin13g04580"/>
<dbReference type="RefSeq" id="XP_001548192.1">
    <property type="nucleotide sequence ID" value="XM_001548142.2"/>
</dbReference>
<feature type="compositionally biased region" description="Low complexity" evidence="1">
    <location>
        <begin position="181"/>
        <end position="194"/>
    </location>
</feature>
<feature type="compositionally biased region" description="Polar residues" evidence="1">
    <location>
        <begin position="158"/>
        <end position="171"/>
    </location>
</feature>
<protein>
    <submittedName>
        <fullName evidence="2">Uncharacterized protein</fullName>
    </submittedName>
</protein>